<keyword evidence="4" id="KW-0812">Transmembrane</keyword>
<dbReference type="InterPro" id="IPR023415">
    <property type="entry name" value="LDLR_class-A_CS"/>
</dbReference>
<comment type="caution">
    <text evidence="2">Lacks conserved residue(s) required for the propagation of feature annotation.</text>
</comment>
<feature type="disulfide bond" evidence="2">
    <location>
        <begin position="172"/>
        <end position="190"/>
    </location>
</feature>
<dbReference type="InterPro" id="IPR002172">
    <property type="entry name" value="LDrepeatLR_classA_rpt"/>
</dbReference>
<proteinExistence type="predicted"/>
<gene>
    <name evidence="5" type="ORF">Fcan01_02232</name>
</gene>
<evidence type="ECO:0000256" key="3">
    <source>
        <dbReference type="SAM" id="MobiDB-lite"/>
    </source>
</evidence>
<evidence type="ECO:0000256" key="2">
    <source>
        <dbReference type="PROSITE-ProRule" id="PRU00124"/>
    </source>
</evidence>
<dbReference type="PANTHER" id="PTHR24652">
    <property type="entry name" value="LOW-DENSITY LIPOPROTEIN RECEPTOR CLASS A DOMAIN-CONTAINING PROTEIN 2"/>
    <property type="match status" value="1"/>
</dbReference>
<dbReference type="SMART" id="SM00192">
    <property type="entry name" value="LDLa"/>
    <property type="match status" value="1"/>
</dbReference>
<name>A0A226F3U4_FOLCA</name>
<feature type="transmembrane region" description="Helical" evidence="4">
    <location>
        <begin position="219"/>
        <end position="240"/>
    </location>
</feature>
<evidence type="ECO:0000256" key="1">
    <source>
        <dbReference type="ARBA" id="ARBA00023157"/>
    </source>
</evidence>
<reference evidence="5 6" key="1">
    <citation type="submission" date="2015-12" db="EMBL/GenBank/DDBJ databases">
        <title>The genome of Folsomia candida.</title>
        <authorList>
            <person name="Faddeeva A."/>
            <person name="Derks M.F."/>
            <person name="Anvar Y."/>
            <person name="Smit S."/>
            <person name="Van Straalen N."/>
            <person name="Roelofs D."/>
        </authorList>
    </citation>
    <scope>NUCLEOTIDE SEQUENCE [LARGE SCALE GENOMIC DNA]</scope>
    <source>
        <strain evidence="5 6">VU population</strain>
        <tissue evidence="5">Whole body</tissue>
    </source>
</reference>
<keyword evidence="1 2" id="KW-1015">Disulfide bond</keyword>
<dbReference type="PROSITE" id="PS50068">
    <property type="entry name" value="LDLRA_2"/>
    <property type="match status" value="1"/>
</dbReference>
<comment type="caution">
    <text evidence="5">The sequence shown here is derived from an EMBL/GenBank/DDBJ whole genome shotgun (WGS) entry which is preliminary data.</text>
</comment>
<organism evidence="5 6">
    <name type="scientific">Folsomia candida</name>
    <name type="common">Springtail</name>
    <dbReference type="NCBI Taxonomy" id="158441"/>
    <lineage>
        <taxon>Eukaryota</taxon>
        <taxon>Metazoa</taxon>
        <taxon>Ecdysozoa</taxon>
        <taxon>Arthropoda</taxon>
        <taxon>Hexapoda</taxon>
        <taxon>Collembola</taxon>
        <taxon>Entomobryomorpha</taxon>
        <taxon>Isotomoidea</taxon>
        <taxon>Isotomidae</taxon>
        <taxon>Proisotominae</taxon>
        <taxon>Folsomia</taxon>
    </lineage>
</organism>
<dbReference type="AlphaFoldDB" id="A0A226F3U4"/>
<protein>
    <submittedName>
        <fullName evidence="5">Complement component C9</fullName>
    </submittedName>
</protein>
<dbReference type="EMBL" id="LNIX01000001">
    <property type="protein sequence ID" value="OXA64030.1"/>
    <property type="molecule type" value="Genomic_DNA"/>
</dbReference>
<dbReference type="SUPFAM" id="SSF57424">
    <property type="entry name" value="LDL receptor-like module"/>
    <property type="match status" value="1"/>
</dbReference>
<dbReference type="OrthoDB" id="6514358at2759"/>
<dbReference type="CDD" id="cd00112">
    <property type="entry name" value="LDLa"/>
    <property type="match status" value="1"/>
</dbReference>
<evidence type="ECO:0000313" key="5">
    <source>
        <dbReference type="EMBL" id="OXA64030.1"/>
    </source>
</evidence>
<keyword evidence="4" id="KW-1133">Transmembrane helix</keyword>
<dbReference type="PANTHER" id="PTHR24652:SF69">
    <property type="entry name" value="CUB DOMAIN-CONTAINING PROTEIN"/>
    <property type="match status" value="1"/>
</dbReference>
<sequence>MVSSATLAIFFSTTFYYLFICSTLVSGNVEVQTGGTEIFELATLCKGHYPTQMHRKIDGAVIQSLNDKNLDCVITFSAEYVSQRFLIRFTEFNMECGAHLIADYLLGKLTLHYLICRPSSYLRQCECHWCNTGHYVTLKFTADSWGTETNKFTMVITAFKDPSQGCRDGFVCGNDMCITNRILCDKTPNCLDGSDELRSANCTSNFLDMLSSIDSPAEIGILGGLMVISMVIVITCFCYCTRHRRRTPPQSPDIYNHGKSRSEASGSNGAGTMITLSDKPSFHHNLHHHQQNTLESLRKKTGNSLNLHLPAGTPGRAFANAIWETKSSTFSHDRNLTKSEQGRVVRVTNIAFVAVAEQIIPVNLHRFKVTVLDYYDKSLSSSQGLLLHYVL</sequence>
<keyword evidence="4" id="KW-0472">Membrane</keyword>
<dbReference type="Pfam" id="PF00057">
    <property type="entry name" value="Ldl_recept_a"/>
    <property type="match status" value="1"/>
</dbReference>
<accession>A0A226F3U4</accession>
<evidence type="ECO:0000313" key="6">
    <source>
        <dbReference type="Proteomes" id="UP000198287"/>
    </source>
</evidence>
<dbReference type="Proteomes" id="UP000198287">
    <property type="component" value="Unassembled WGS sequence"/>
</dbReference>
<dbReference type="Gene3D" id="4.10.400.10">
    <property type="entry name" value="Low-density Lipoprotein Receptor"/>
    <property type="match status" value="1"/>
</dbReference>
<dbReference type="InterPro" id="IPR036055">
    <property type="entry name" value="LDL_receptor-like_sf"/>
</dbReference>
<dbReference type="PROSITE" id="PS01209">
    <property type="entry name" value="LDLRA_1"/>
    <property type="match status" value="1"/>
</dbReference>
<dbReference type="InterPro" id="IPR042333">
    <property type="entry name" value="LRAD2/Mig-13-like"/>
</dbReference>
<evidence type="ECO:0000256" key="4">
    <source>
        <dbReference type="SAM" id="Phobius"/>
    </source>
</evidence>
<keyword evidence="6" id="KW-1185">Reference proteome</keyword>
<feature type="region of interest" description="Disordered" evidence="3">
    <location>
        <begin position="249"/>
        <end position="270"/>
    </location>
</feature>